<name>K6YJ17_9ALTE</name>
<sequence>MNVKLSKLAKEDLIDIWLYGENNLGAMSADRYLDSLDVFLRYLIHFPEKFPLRQEFQPSVRLAPFKSHLVVYIHTEKYIQIVRVLHQSMDMPNQI</sequence>
<keyword evidence="3" id="KW-1185">Reference proteome</keyword>
<gene>
    <name evidence="2" type="ORF">GARC_1187</name>
</gene>
<evidence type="ECO:0008006" key="4">
    <source>
        <dbReference type="Google" id="ProtNLM"/>
    </source>
</evidence>
<proteinExistence type="predicted"/>
<accession>K6YJ17</accession>
<organism evidence="2 3">
    <name type="scientific">Paraglaciecola arctica BSs20135</name>
    <dbReference type="NCBI Taxonomy" id="493475"/>
    <lineage>
        <taxon>Bacteria</taxon>
        <taxon>Pseudomonadati</taxon>
        <taxon>Pseudomonadota</taxon>
        <taxon>Gammaproteobacteria</taxon>
        <taxon>Alteromonadales</taxon>
        <taxon>Alteromonadaceae</taxon>
        <taxon>Paraglaciecola</taxon>
    </lineage>
</organism>
<evidence type="ECO:0000313" key="2">
    <source>
        <dbReference type="EMBL" id="GAC18167.1"/>
    </source>
</evidence>
<comment type="caution">
    <text evidence="2">The sequence shown here is derived from an EMBL/GenBank/DDBJ whole genome shotgun (WGS) entry which is preliminary data.</text>
</comment>
<evidence type="ECO:0000256" key="1">
    <source>
        <dbReference type="ARBA" id="ARBA00022649"/>
    </source>
</evidence>
<reference evidence="2 3" key="1">
    <citation type="journal article" date="2017" name="Antonie Van Leeuwenhoek">
        <title>Rhizobium rhizosphaerae sp. nov., a novel species isolated from rice rhizosphere.</title>
        <authorList>
            <person name="Zhao J.J."/>
            <person name="Zhang J."/>
            <person name="Zhang R.J."/>
            <person name="Zhang C.W."/>
            <person name="Yin H.Q."/>
            <person name="Zhang X.X."/>
        </authorList>
    </citation>
    <scope>NUCLEOTIDE SEQUENCE [LARGE SCALE GENOMIC DNA]</scope>
    <source>
        <strain evidence="2 3">BSs20135</strain>
    </source>
</reference>
<dbReference type="Proteomes" id="UP000006327">
    <property type="component" value="Unassembled WGS sequence"/>
</dbReference>
<dbReference type="InterPro" id="IPR035093">
    <property type="entry name" value="RelE/ParE_toxin_dom_sf"/>
</dbReference>
<dbReference type="OrthoDB" id="516834at2"/>
<protein>
    <recommendedName>
        <fullName evidence="4">Toxin</fullName>
    </recommendedName>
</protein>
<dbReference type="Pfam" id="PF05016">
    <property type="entry name" value="ParE_toxin"/>
    <property type="match status" value="1"/>
</dbReference>
<dbReference type="STRING" id="493475.GARC_1187"/>
<dbReference type="AlphaFoldDB" id="K6YJ17"/>
<evidence type="ECO:0000313" key="3">
    <source>
        <dbReference type="Proteomes" id="UP000006327"/>
    </source>
</evidence>
<dbReference type="eggNOG" id="COG3668">
    <property type="taxonomic scope" value="Bacteria"/>
</dbReference>
<dbReference type="EMBL" id="BAEO01000014">
    <property type="protein sequence ID" value="GAC18167.1"/>
    <property type="molecule type" value="Genomic_DNA"/>
</dbReference>
<keyword evidence="1" id="KW-1277">Toxin-antitoxin system</keyword>
<dbReference type="InterPro" id="IPR007712">
    <property type="entry name" value="RelE/ParE_toxin"/>
</dbReference>
<dbReference type="Gene3D" id="3.30.2310.20">
    <property type="entry name" value="RelE-like"/>
    <property type="match status" value="1"/>
</dbReference>
<dbReference type="RefSeq" id="WP_007617701.1">
    <property type="nucleotide sequence ID" value="NZ_BAEO01000014.1"/>
</dbReference>